<keyword evidence="4" id="KW-1185">Reference proteome</keyword>
<dbReference type="PANTHER" id="PTHR43228">
    <property type="entry name" value="TWO-COMPONENT RESPONSE REGULATOR"/>
    <property type="match status" value="1"/>
</dbReference>
<feature type="modified residue" description="4-aspartylphosphate" evidence="1">
    <location>
        <position position="55"/>
    </location>
</feature>
<evidence type="ECO:0000256" key="1">
    <source>
        <dbReference type="PROSITE-ProRule" id="PRU00169"/>
    </source>
</evidence>
<proteinExistence type="predicted"/>
<evidence type="ECO:0000313" key="3">
    <source>
        <dbReference type="EMBL" id="MBJ6799345.1"/>
    </source>
</evidence>
<gene>
    <name evidence="3" type="ORF">JFN90_04250</name>
</gene>
<accession>A0ABS0YN80</accession>
<dbReference type="InterPro" id="IPR052048">
    <property type="entry name" value="ST_Response_Regulator"/>
</dbReference>
<dbReference type="InterPro" id="IPR011006">
    <property type="entry name" value="CheY-like_superfamily"/>
</dbReference>
<dbReference type="InterPro" id="IPR001789">
    <property type="entry name" value="Sig_transdc_resp-reg_receiver"/>
</dbReference>
<dbReference type="SMART" id="SM00448">
    <property type="entry name" value="REC"/>
    <property type="match status" value="1"/>
</dbReference>
<comment type="caution">
    <text evidence="3">The sequence shown here is derived from an EMBL/GenBank/DDBJ whole genome shotgun (WGS) entry which is preliminary data.</text>
</comment>
<dbReference type="Pfam" id="PF00072">
    <property type="entry name" value="Response_reg"/>
    <property type="match status" value="1"/>
</dbReference>
<dbReference type="SUPFAM" id="SSF52172">
    <property type="entry name" value="CheY-like"/>
    <property type="match status" value="1"/>
</dbReference>
<dbReference type="EMBL" id="JAEMHK010000002">
    <property type="protein sequence ID" value="MBJ6799345.1"/>
    <property type="molecule type" value="Genomic_DNA"/>
</dbReference>
<keyword evidence="1" id="KW-0597">Phosphoprotein</keyword>
<dbReference type="PANTHER" id="PTHR43228:SF1">
    <property type="entry name" value="TWO-COMPONENT RESPONSE REGULATOR ARR22"/>
    <property type="match status" value="1"/>
</dbReference>
<evidence type="ECO:0000313" key="4">
    <source>
        <dbReference type="Proteomes" id="UP000641025"/>
    </source>
</evidence>
<reference evidence="3 4" key="1">
    <citation type="submission" date="2020-12" db="EMBL/GenBank/DDBJ databases">
        <title>Geomonas sp. Red259, isolated from paddy soil.</title>
        <authorList>
            <person name="Xu Z."/>
            <person name="Zhang Z."/>
            <person name="Masuda Y."/>
            <person name="Itoh H."/>
            <person name="Senoo K."/>
        </authorList>
    </citation>
    <scope>NUCLEOTIDE SEQUENCE [LARGE SCALE GENOMIC DNA]</scope>
    <source>
        <strain evidence="3 4">Red259</strain>
    </source>
</reference>
<evidence type="ECO:0000259" key="2">
    <source>
        <dbReference type="PROSITE" id="PS50110"/>
    </source>
</evidence>
<dbReference type="Gene3D" id="3.40.50.2300">
    <property type="match status" value="1"/>
</dbReference>
<organism evidence="3 4">
    <name type="scientific">Geomonas propionica</name>
    <dbReference type="NCBI Taxonomy" id="2798582"/>
    <lineage>
        <taxon>Bacteria</taxon>
        <taxon>Pseudomonadati</taxon>
        <taxon>Thermodesulfobacteriota</taxon>
        <taxon>Desulfuromonadia</taxon>
        <taxon>Geobacterales</taxon>
        <taxon>Geobacteraceae</taxon>
        <taxon>Geomonas</taxon>
    </lineage>
</organism>
<dbReference type="Proteomes" id="UP000641025">
    <property type="component" value="Unassembled WGS sequence"/>
</dbReference>
<protein>
    <submittedName>
        <fullName evidence="3">Response regulator</fullName>
    </submittedName>
</protein>
<feature type="domain" description="Response regulatory" evidence="2">
    <location>
        <begin position="4"/>
        <end position="122"/>
    </location>
</feature>
<dbReference type="PROSITE" id="PS50110">
    <property type="entry name" value="RESPONSE_REGULATORY"/>
    <property type="match status" value="1"/>
</dbReference>
<sequence length="145" mass="16041">MATTMMLVEDDRDTLEILSVVLRRKYGDLQLCTAENGRQGVELFKERDADIVITDVNMPEMGGVAMVQAIRGIKPQVQFIFITAHAGRATLEHSVGSGFQLDHYIEKPVDYRDLFSAIEESLAKVRAMSLAAPAGTEVKPRPHAL</sequence>
<name>A0ABS0YN80_9BACT</name>
<dbReference type="RefSeq" id="WP_199393854.1">
    <property type="nucleotide sequence ID" value="NZ_JAEMHK010000002.1"/>
</dbReference>